<evidence type="ECO:0000256" key="4">
    <source>
        <dbReference type="ARBA" id="ARBA00022598"/>
    </source>
</evidence>
<dbReference type="Gene3D" id="3.40.50.800">
    <property type="entry name" value="Anticodon-binding domain"/>
    <property type="match status" value="1"/>
</dbReference>
<dbReference type="Gene3D" id="3.30.980.10">
    <property type="entry name" value="Threonyl-trna Synthetase, Chain A, domain 2"/>
    <property type="match status" value="1"/>
</dbReference>
<comment type="cofactor">
    <cofactor evidence="13">
        <name>Zn(2+)</name>
        <dbReference type="ChEBI" id="CHEBI:29105"/>
    </cofactor>
    <text evidence="13">Binds 1 zinc ion per subunit.</text>
</comment>
<evidence type="ECO:0000256" key="9">
    <source>
        <dbReference type="ARBA" id="ARBA00022884"/>
    </source>
</evidence>
<gene>
    <name evidence="13" type="primary">thrS</name>
    <name evidence="16" type="ORF">KT71_11169</name>
</gene>
<dbReference type="Gene3D" id="3.10.20.30">
    <property type="match status" value="1"/>
</dbReference>
<dbReference type="EMBL" id="AAOA02000003">
    <property type="protein sequence ID" value="EAQ96857.1"/>
    <property type="molecule type" value="Genomic_DNA"/>
</dbReference>
<evidence type="ECO:0000256" key="6">
    <source>
        <dbReference type="ARBA" id="ARBA00022741"/>
    </source>
</evidence>
<dbReference type="InterPro" id="IPR002320">
    <property type="entry name" value="Thr-tRNA-ligase_IIa"/>
</dbReference>
<dbReference type="GO" id="GO:0005829">
    <property type="term" value="C:cytosol"/>
    <property type="evidence" value="ECO:0007669"/>
    <property type="project" value="TreeGrafter"/>
</dbReference>
<dbReference type="Pfam" id="PF03129">
    <property type="entry name" value="HGTP_anticodon"/>
    <property type="match status" value="1"/>
</dbReference>
<feature type="binding site" evidence="13">
    <location>
        <position position="384"/>
    </location>
    <ligand>
        <name>Zn(2+)</name>
        <dbReference type="ChEBI" id="CHEBI:29105"/>
        <note>catalytic</note>
    </ligand>
</feature>
<evidence type="ECO:0000313" key="17">
    <source>
        <dbReference type="Proteomes" id="UP000019205"/>
    </source>
</evidence>
<evidence type="ECO:0000313" key="16">
    <source>
        <dbReference type="EMBL" id="EAQ96857.1"/>
    </source>
</evidence>
<dbReference type="FunFam" id="3.40.50.800:FF:000001">
    <property type="entry name" value="Threonine--tRNA ligase"/>
    <property type="match status" value="1"/>
</dbReference>
<evidence type="ECO:0000256" key="11">
    <source>
        <dbReference type="ARBA" id="ARBA00023146"/>
    </source>
</evidence>
<evidence type="ECO:0000256" key="13">
    <source>
        <dbReference type="HAMAP-Rule" id="MF_00184"/>
    </source>
</evidence>
<dbReference type="PANTHER" id="PTHR11451">
    <property type="entry name" value="THREONINE-TRNA LIGASE"/>
    <property type="match status" value="1"/>
</dbReference>
<keyword evidence="7 13" id="KW-0862">Zinc</keyword>
<dbReference type="FunFam" id="3.30.930.10:FF:000002">
    <property type="entry name" value="Threonine--tRNA ligase"/>
    <property type="match status" value="1"/>
</dbReference>
<dbReference type="Proteomes" id="UP000019205">
    <property type="component" value="Chromosome"/>
</dbReference>
<organism evidence="16 17">
    <name type="scientific">Congregibacter litoralis KT71</name>
    <dbReference type="NCBI Taxonomy" id="314285"/>
    <lineage>
        <taxon>Bacteria</taxon>
        <taxon>Pseudomonadati</taxon>
        <taxon>Pseudomonadota</taxon>
        <taxon>Gammaproteobacteria</taxon>
        <taxon>Cellvibrionales</taxon>
        <taxon>Halieaceae</taxon>
        <taxon>Congregibacter</taxon>
    </lineage>
</organism>
<dbReference type="eggNOG" id="COG0441">
    <property type="taxonomic scope" value="Bacteria"/>
</dbReference>
<feature type="domain" description="TGS" evidence="15">
    <location>
        <begin position="1"/>
        <end position="61"/>
    </location>
</feature>
<feature type="domain" description="Aminoacyl-transfer RNA synthetases class-II family profile" evidence="14">
    <location>
        <begin position="242"/>
        <end position="533"/>
    </location>
</feature>
<accession>A4AAY5</accession>
<dbReference type="SMART" id="SM00863">
    <property type="entry name" value="tRNA_SAD"/>
    <property type="match status" value="1"/>
</dbReference>
<comment type="catalytic activity">
    <reaction evidence="12 13">
        <text>tRNA(Thr) + L-threonine + ATP = L-threonyl-tRNA(Thr) + AMP + diphosphate + H(+)</text>
        <dbReference type="Rhea" id="RHEA:24624"/>
        <dbReference type="Rhea" id="RHEA-COMP:9670"/>
        <dbReference type="Rhea" id="RHEA-COMP:9704"/>
        <dbReference type="ChEBI" id="CHEBI:15378"/>
        <dbReference type="ChEBI" id="CHEBI:30616"/>
        <dbReference type="ChEBI" id="CHEBI:33019"/>
        <dbReference type="ChEBI" id="CHEBI:57926"/>
        <dbReference type="ChEBI" id="CHEBI:78442"/>
        <dbReference type="ChEBI" id="CHEBI:78534"/>
        <dbReference type="ChEBI" id="CHEBI:456215"/>
        <dbReference type="EC" id="6.1.1.3"/>
    </reaction>
</comment>
<dbReference type="InterPro" id="IPR018163">
    <property type="entry name" value="Thr/Ala-tRNA-synth_IIc_edit"/>
</dbReference>
<evidence type="ECO:0000256" key="2">
    <source>
        <dbReference type="ARBA" id="ARBA00022490"/>
    </source>
</evidence>
<dbReference type="InterPro" id="IPR012947">
    <property type="entry name" value="tRNA_SAD"/>
</dbReference>
<dbReference type="InterPro" id="IPR004154">
    <property type="entry name" value="Anticodon-bd"/>
</dbReference>
<dbReference type="GO" id="GO:0006435">
    <property type="term" value="P:threonyl-tRNA aminoacylation"/>
    <property type="evidence" value="ECO:0007669"/>
    <property type="project" value="UniProtKB-UniRule"/>
</dbReference>
<keyword evidence="9 13" id="KW-0694">RNA-binding</keyword>
<dbReference type="InterPro" id="IPR036621">
    <property type="entry name" value="Anticodon-bd_dom_sf"/>
</dbReference>
<dbReference type="Gene3D" id="3.30.54.20">
    <property type="match status" value="1"/>
</dbReference>
<dbReference type="InterPro" id="IPR006195">
    <property type="entry name" value="aa-tRNA-synth_II"/>
</dbReference>
<dbReference type="GO" id="GO:0046872">
    <property type="term" value="F:metal ion binding"/>
    <property type="evidence" value="ECO:0007669"/>
    <property type="project" value="UniProtKB-KW"/>
</dbReference>
<evidence type="ECO:0000256" key="10">
    <source>
        <dbReference type="ARBA" id="ARBA00022917"/>
    </source>
</evidence>
<comment type="subunit">
    <text evidence="13">Homodimer.</text>
</comment>
<dbReference type="InterPro" id="IPR012676">
    <property type="entry name" value="TGS-like"/>
</dbReference>
<dbReference type="PANTHER" id="PTHR11451:SF44">
    <property type="entry name" value="THREONINE--TRNA LIGASE, CHLOROPLASTIC_MITOCHONDRIAL 2"/>
    <property type="match status" value="1"/>
</dbReference>
<dbReference type="OrthoDB" id="9802304at2"/>
<comment type="subcellular location">
    <subcellularLocation>
        <location evidence="13">Cytoplasm</location>
    </subcellularLocation>
</comment>
<dbReference type="CDD" id="cd01667">
    <property type="entry name" value="TGS_ThrRS"/>
    <property type="match status" value="1"/>
</dbReference>
<feature type="binding site" evidence="13">
    <location>
        <position position="333"/>
    </location>
    <ligand>
        <name>Zn(2+)</name>
        <dbReference type="ChEBI" id="CHEBI:29105"/>
        <note>catalytic</note>
    </ligand>
</feature>
<dbReference type="AlphaFoldDB" id="A4AAY5"/>
<keyword evidence="10 13" id="KW-0648">Protein biosynthesis</keyword>
<dbReference type="STRING" id="314285.KT71_11169"/>
<dbReference type="FunFam" id="3.10.20.30:FF:000005">
    <property type="entry name" value="Threonine--tRNA ligase"/>
    <property type="match status" value="1"/>
</dbReference>
<keyword evidence="4 13" id="KW-0436">Ligase</keyword>
<reference evidence="16 17" key="1">
    <citation type="journal article" date="2007" name="Proc. Natl. Acad. Sci. U.S.A.">
        <title>Characterization of a marine gammaproteobacterium capable of aerobic anoxygenic photosynthesis.</title>
        <authorList>
            <person name="Fuchs B.M."/>
            <person name="Spring S."/>
            <person name="Teeling H."/>
            <person name="Quast C."/>
            <person name="Wulf J."/>
            <person name="Schattenhofer M."/>
            <person name="Yan S."/>
            <person name="Ferriera S."/>
            <person name="Johnson J."/>
            <person name="Glockner F.O."/>
            <person name="Amann R."/>
        </authorList>
    </citation>
    <scope>NUCLEOTIDE SEQUENCE [LARGE SCALE GENOMIC DNA]</scope>
    <source>
        <strain evidence="16">KT71</strain>
    </source>
</reference>
<keyword evidence="6 13" id="KW-0547">Nucleotide-binding</keyword>
<dbReference type="SUPFAM" id="SSF55186">
    <property type="entry name" value="ThrRS/AlaRS common domain"/>
    <property type="match status" value="1"/>
</dbReference>
<evidence type="ECO:0000259" key="14">
    <source>
        <dbReference type="PROSITE" id="PS50862"/>
    </source>
</evidence>
<dbReference type="Gene3D" id="3.30.930.10">
    <property type="entry name" value="Bira Bifunctional Protein, Domain 2"/>
    <property type="match status" value="1"/>
</dbReference>
<dbReference type="EC" id="6.1.1.3" evidence="13"/>
<dbReference type="HOGENOM" id="CLU_008554_0_1_6"/>
<dbReference type="InterPro" id="IPR047246">
    <property type="entry name" value="ThrRS_anticodon"/>
</dbReference>
<dbReference type="InterPro" id="IPR033728">
    <property type="entry name" value="ThrRS_core"/>
</dbReference>
<evidence type="ECO:0000256" key="5">
    <source>
        <dbReference type="ARBA" id="ARBA00022723"/>
    </source>
</evidence>
<dbReference type="Pfam" id="PF02824">
    <property type="entry name" value="TGS"/>
    <property type="match status" value="1"/>
</dbReference>
<comment type="caution">
    <text evidence="16">The sequence shown here is derived from an EMBL/GenBank/DDBJ whole genome shotgun (WGS) entry which is preliminary data.</text>
</comment>
<feature type="region of interest" description="Catalytic" evidence="13">
    <location>
        <begin position="242"/>
        <end position="533"/>
    </location>
</feature>
<dbReference type="NCBIfam" id="TIGR00418">
    <property type="entry name" value="thrS"/>
    <property type="match status" value="1"/>
</dbReference>
<dbReference type="PROSITE" id="PS50862">
    <property type="entry name" value="AA_TRNA_LIGASE_II"/>
    <property type="match status" value="1"/>
</dbReference>
<dbReference type="GO" id="GO:0000049">
    <property type="term" value="F:tRNA binding"/>
    <property type="evidence" value="ECO:0007669"/>
    <property type="project" value="UniProtKB-KW"/>
</dbReference>
<sequence>MPTITLPDGSQREFDHAVTVHDVAADIGPGLAKAALAGVVNGREVDTSFSIDADAALAIITERDEAGVEIIRHSTAHLLAMAVQDLFPGTQVTIGPVIEDGFYYDFAGEHQFTPEDLPKIEARMAEIVSADLPVERIVMDRDAAAAAFEKMGESYKVEIIRDLPEGEEISLYRQGEWMDLCRGPHVPSTGKLGAFKLTKLAGAYWRGDANNEMLQRVYGTAWANKKQLKQYLHRIEEAEKRDHRKIGKKLDLFHTQEEAPGMVFWHPQGWTIYQVIEQYMREQQRANGYQEIKTPQLVDMSLWEKSGHADKFGDDMFMLQADEREFAVKPMNCPCHVQVFNQGLRSYRDLPLRLAEFGSCHRNEPSGSLHGIMRVRGFTQDDGHIFCTEEQIQSEVSTFIDFLHAVYRDFGFDEVIYRLSTRPPKRVGSDEDWDRAEKALADALDAQELDWQELPGEGAFYGPKIEFSLKDCIGRVWQMGTVQVDFSMPGRLDAQYVAEDGSRKTPVMLHRAILGSFERFIGILIENFEGAFPVWLAPKQAVVLNITEKQDEYVQFVEDSLKNKGFRVFSDLRNEKIGFKIREHTIQRIPYLLVVGEKEVEAKTVAVRSRNGEDLGTMSIEAFAEILDRDVALHGRAVVADVQAS</sequence>
<evidence type="ECO:0000256" key="7">
    <source>
        <dbReference type="ARBA" id="ARBA00022833"/>
    </source>
</evidence>
<comment type="similarity">
    <text evidence="1 13">Belongs to the class-II aminoacyl-tRNA synthetase family.</text>
</comment>
<dbReference type="InterPro" id="IPR002314">
    <property type="entry name" value="aa-tRNA-synt_IIb"/>
</dbReference>
<dbReference type="SUPFAM" id="SSF52954">
    <property type="entry name" value="Class II aaRS ABD-related"/>
    <property type="match status" value="1"/>
</dbReference>
<dbReference type="SUPFAM" id="SSF81271">
    <property type="entry name" value="TGS-like"/>
    <property type="match status" value="1"/>
</dbReference>
<evidence type="ECO:0000256" key="12">
    <source>
        <dbReference type="ARBA" id="ARBA00049515"/>
    </source>
</evidence>
<dbReference type="InterPro" id="IPR004095">
    <property type="entry name" value="TGS"/>
</dbReference>
<dbReference type="RefSeq" id="WP_008294673.1">
    <property type="nucleotide sequence ID" value="NZ_CM002299.1"/>
</dbReference>
<evidence type="ECO:0000256" key="1">
    <source>
        <dbReference type="ARBA" id="ARBA00008226"/>
    </source>
</evidence>
<evidence type="ECO:0000259" key="15">
    <source>
        <dbReference type="PROSITE" id="PS51880"/>
    </source>
</evidence>
<keyword evidence="3 13" id="KW-0820">tRNA-binding</keyword>
<reference evidence="16 17" key="2">
    <citation type="journal article" date="2009" name="PLoS ONE">
        <title>The photosynthetic apparatus and its regulation in the aerobic gammaproteobacterium Congregibacter litoralis gen. nov., sp. nov.</title>
        <authorList>
            <person name="Spring S."/>
            <person name="Lunsdorf H."/>
            <person name="Fuchs B.M."/>
            <person name="Tindall B.J."/>
        </authorList>
    </citation>
    <scope>NUCLEOTIDE SEQUENCE [LARGE SCALE GENOMIC DNA]</scope>
    <source>
        <strain evidence="16">KT71</strain>
    </source>
</reference>
<dbReference type="PRINTS" id="PR01047">
    <property type="entry name" value="TRNASYNTHTHR"/>
</dbReference>
<name>A4AAY5_9GAMM</name>
<dbReference type="Pfam" id="PF07973">
    <property type="entry name" value="tRNA_SAD"/>
    <property type="match status" value="1"/>
</dbReference>
<dbReference type="HAMAP" id="MF_00184">
    <property type="entry name" value="Thr_tRNA_synth"/>
    <property type="match status" value="1"/>
</dbReference>
<dbReference type="CDD" id="cd00860">
    <property type="entry name" value="ThrRS_anticodon"/>
    <property type="match status" value="1"/>
</dbReference>
<dbReference type="GO" id="GO:0005524">
    <property type="term" value="F:ATP binding"/>
    <property type="evidence" value="ECO:0007669"/>
    <property type="project" value="UniProtKB-UniRule"/>
</dbReference>
<dbReference type="SUPFAM" id="SSF55681">
    <property type="entry name" value="Class II aaRS and biotin synthetases"/>
    <property type="match status" value="1"/>
</dbReference>
<keyword evidence="5 13" id="KW-0479">Metal-binding</keyword>
<protein>
    <recommendedName>
        <fullName evidence="13">Threonine--tRNA ligase</fullName>
        <ecNumber evidence="13">6.1.1.3</ecNumber>
    </recommendedName>
    <alternativeName>
        <fullName evidence="13">Threonyl-tRNA synthetase</fullName>
        <shortName evidence="13">ThrRS</shortName>
    </alternativeName>
</protein>
<dbReference type="FunFam" id="3.30.980.10:FF:000005">
    <property type="entry name" value="Threonyl-tRNA synthetase, mitochondrial"/>
    <property type="match status" value="1"/>
</dbReference>
<dbReference type="Pfam" id="PF00587">
    <property type="entry name" value="tRNA-synt_2b"/>
    <property type="match status" value="1"/>
</dbReference>
<proteinExistence type="inferred from homology"/>
<dbReference type="PROSITE" id="PS51880">
    <property type="entry name" value="TGS"/>
    <property type="match status" value="1"/>
</dbReference>
<keyword evidence="17" id="KW-1185">Reference proteome</keyword>
<keyword evidence="8 13" id="KW-0067">ATP-binding</keyword>
<evidence type="ECO:0000256" key="8">
    <source>
        <dbReference type="ARBA" id="ARBA00022840"/>
    </source>
</evidence>
<keyword evidence="2 13" id="KW-0963">Cytoplasm</keyword>
<dbReference type="InterPro" id="IPR012675">
    <property type="entry name" value="Beta-grasp_dom_sf"/>
</dbReference>
<feature type="binding site" evidence="13">
    <location>
        <position position="510"/>
    </location>
    <ligand>
        <name>Zn(2+)</name>
        <dbReference type="ChEBI" id="CHEBI:29105"/>
        <note>catalytic</note>
    </ligand>
</feature>
<dbReference type="GO" id="GO:0004829">
    <property type="term" value="F:threonine-tRNA ligase activity"/>
    <property type="evidence" value="ECO:0007669"/>
    <property type="project" value="UniProtKB-UniRule"/>
</dbReference>
<keyword evidence="11 13" id="KW-0030">Aminoacyl-tRNA synthetase</keyword>
<evidence type="ECO:0000256" key="3">
    <source>
        <dbReference type="ARBA" id="ARBA00022555"/>
    </source>
</evidence>
<dbReference type="CDD" id="cd00771">
    <property type="entry name" value="ThrRS_core"/>
    <property type="match status" value="1"/>
</dbReference>
<dbReference type="InterPro" id="IPR045864">
    <property type="entry name" value="aa-tRNA-synth_II/BPL/LPL"/>
</dbReference>
<dbReference type="FunFam" id="3.30.54.20:FF:000002">
    <property type="entry name" value="Threonine--tRNA ligase"/>
    <property type="match status" value="1"/>
</dbReference>